<sequence length="151" mass="17947">MSSLADIERLLDLSAWRQHQGERELQAVRQRLALLQRELGALDEHEDSLRTLLASHRAENLVLDHWQLLETLRRQAVIRRQILLLALERGPLHEQRTQLDQAVHREQQQLLLLRRKHAKYVGLRQRLRREHRLGHLRRDEGEIEDLIGMKG</sequence>
<comment type="caution">
    <text evidence="2">The sequence shown here is derived from an EMBL/GenBank/DDBJ whole genome shotgun (WGS) entry which is preliminary data.</text>
</comment>
<dbReference type="Proteomes" id="UP000517547">
    <property type="component" value="Unassembled WGS sequence"/>
</dbReference>
<evidence type="ECO:0000313" key="3">
    <source>
        <dbReference type="Proteomes" id="UP000517547"/>
    </source>
</evidence>
<proteinExistence type="predicted"/>
<name>A0A7Y7Y1K6_9PSED</name>
<organism evidence="2 3">
    <name type="scientific">Pseudomonas gingeri</name>
    <dbReference type="NCBI Taxonomy" id="117681"/>
    <lineage>
        <taxon>Bacteria</taxon>
        <taxon>Pseudomonadati</taxon>
        <taxon>Pseudomonadota</taxon>
        <taxon>Gammaproteobacteria</taxon>
        <taxon>Pseudomonadales</taxon>
        <taxon>Pseudomonadaceae</taxon>
        <taxon>Pseudomonas</taxon>
    </lineage>
</organism>
<dbReference type="InterPro" id="IPR002954">
    <property type="entry name" value="Salm_SPAgM"/>
</dbReference>
<feature type="coiled-coil region" evidence="1">
    <location>
        <begin position="18"/>
        <end position="45"/>
    </location>
</feature>
<dbReference type="EMBL" id="JACAQE010000007">
    <property type="protein sequence ID" value="NWC16040.1"/>
    <property type="molecule type" value="Genomic_DNA"/>
</dbReference>
<dbReference type="Pfam" id="PF02090">
    <property type="entry name" value="SPAM"/>
    <property type="match status" value="1"/>
</dbReference>
<accession>A0A7Y7Y1K6</accession>
<dbReference type="AlphaFoldDB" id="A0A7Y7Y1K6"/>
<evidence type="ECO:0000313" key="2">
    <source>
        <dbReference type="EMBL" id="NWC16040.1"/>
    </source>
</evidence>
<gene>
    <name evidence="2" type="ORF">HX845_20435</name>
</gene>
<keyword evidence="1" id="KW-0175">Coiled coil</keyword>
<protein>
    <submittedName>
        <fullName evidence="2">Protein SpaM</fullName>
    </submittedName>
</protein>
<reference evidence="2 3" key="1">
    <citation type="submission" date="2020-04" db="EMBL/GenBank/DDBJ databases">
        <title>Molecular characterization of pseudomonads from Agaricus bisporus reveal novel blotch 2 pathogens in Western Europe.</title>
        <authorList>
            <person name="Taparia T."/>
            <person name="Krijger M."/>
            <person name="Haynes E."/>
            <person name="Elpinstone J.G."/>
            <person name="Noble R."/>
            <person name="Van Der Wolf J."/>
        </authorList>
    </citation>
    <scope>NUCLEOTIDE SEQUENCE [LARGE SCALE GENOMIC DNA]</scope>
    <source>
        <strain evidence="2 3">IPO3738</strain>
    </source>
</reference>
<dbReference type="RefSeq" id="WP_103032956.1">
    <property type="nucleotide sequence ID" value="NZ_JACAQE010000007.1"/>
</dbReference>
<evidence type="ECO:0000256" key="1">
    <source>
        <dbReference type="SAM" id="Coils"/>
    </source>
</evidence>